<evidence type="ECO:0000313" key="2">
    <source>
        <dbReference type="EMBL" id="SEI89188.1"/>
    </source>
</evidence>
<gene>
    <name evidence="2" type="ORF">SAMN05192553_101726</name>
</gene>
<evidence type="ECO:0000259" key="1">
    <source>
        <dbReference type="PROSITE" id="PS50042"/>
    </source>
</evidence>
<proteinExistence type="predicted"/>
<dbReference type="STRING" id="1416801.SAMN05192553_101726"/>
<dbReference type="RefSeq" id="WP_143057543.1">
    <property type="nucleotide sequence ID" value="NZ_FNZH01000001.1"/>
</dbReference>
<dbReference type="Proteomes" id="UP000199403">
    <property type="component" value="Unassembled WGS sequence"/>
</dbReference>
<accession>A0A1H6U9Y2</accession>
<sequence length="191" mass="22240">MRTDHNLLLKTFNQFSGLKGRSIGTFLDISVVKRFTKGELLLREGDICDKLFFIEQGMVRSFYHREIKDVTISFSLAGEFITSMSGFITQQPTYENIEALEDSVVLEFGKEQLNELFEREPTWATIYRTVLEAYYVKLEEHLIFSKFKTARERYAELLHEKPEIIHKASIGQIASFLGINIETLSRIRSER</sequence>
<evidence type="ECO:0000313" key="3">
    <source>
        <dbReference type="Proteomes" id="UP000199403"/>
    </source>
</evidence>
<dbReference type="InterPro" id="IPR014710">
    <property type="entry name" value="RmlC-like_jellyroll"/>
</dbReference>
<dbReference type="OrthoDB" id="680421at2"/>
<dbReference type="PROSITE" id="PS50042">
    <property type="entry name" value="CNMP_BINDING_3"/>
    <property type="match status" value="1"/>
</dbReference>
<dbReference type="AlphaFoldDB" id="A0A1H6U9Y2"/>
<keyword evidence="2" id="KW-0418">Kinase</keyword>
<dbReference type="Gene3D" id="2.60.120.10">
    <property type="entry name" value="Jelly Rolls"/>
    <property type="match status" value="1"/>
</dbReference>
<dbReference type="SMART" id="SM00100">
    <property type="entry name" value="cNMP"/>
    <property type="match status" value="1"/>
</dbReference>
<reference evidence="3" key="1">
    <citation type="submission" date="2016-10" db="EMBL/GenBank/DDBJ databases">
        <authorList>
            <person name="Varghese N."/>
            <person name="Submissions S."/>
        </authorList>
    </citation>
    <scope>NUCLEOTIDE SEQUENCE [LARGE SCALE GENOMIC DNA]</scope>
    <source>
        <strain evidence="3">IBRC-M 10761</strain>
    </source>
</reference>
<dbReference type="SUPFAM" id="SSF51206">
    <property type="entry name" value="cAMP-binding domain-like"/>
    <property type="match status" value="1"/>
</dbReference>
<keyword evidence="3" id="KW-1185">Reference proteome</keyword>
<keyword evidence="2" id="KW-0808">Transferase</keyword>
<feature type="domain" description="Cyclic nucleotide-binding" evidence="1">
    <location>
        <begin position="14"/>
        <end position="117"/>
    </location>
</feature>
<dbReference type="EMBL" id="FNZH01000001">
    <property type="protein sequence ID" value="SEI89188.1"/>
    <property type="molecule type" value="Genomic_DNA"/>
</dbReference>
<name>A0A1H6U9Y2_9BACT</name>
<dbReference type="GO" id="GO:0016301">
    <property type="term" value="F:kinase activity"/>
    <property type="evidence" value="ECO:0007669"/>
    <property type="project" value="UniProtKB-KW"/>
</dbReference>
<protein>
    <submittedName>
        <fullName evidence="2">cAMP-binding domain of CRP or a regulatory subunit of cAMP-dependent protein kinases</fullName>
    </submittedName>
</protein>
<organism evidence="2 3">
    <name type="scientific">Cyclobacterium xiamenense</name>
    <dbReference type="NCBI Taxonomy" id="1297121"/>
    <lineage>
        <taxon>Bacteria</taxon>
        <taxon>Pseudomonadati</taxon>
        <taxon>Bacteroidota</taxon>
        <taxon>Cytophagia</taxon>
        <taxon>Cytophagales</taxon>
        <taxon>Cyclobacteriaceae</taxon>
        <taxon>Cyclobacterium</taxon>
    </lineage>
</organism>
<dbReference type="CDD" id="cd00038">
    <property type="entry name" value="CAP_ED"/>
    <property type="match status" value="1"/>
</dbReference>
<dbReference type="InterPro" id="IPR018490">
    <property type="entry name" value="cNMP-bd_dom_sf"/>
</dbReference>
<dbReference type="InterPro" id="IPR000595">
    <property type="entry name" value="cNMP-bd_dom"/>
</dbReference>
<dbReference type="Pfam" id="PF00027">
    <property type="entry name" value="cNMP_binding"/>
    <property type="match status" value="1"/>
</dbReference>